<gene>
    <name evidence="1" type="ORF">HGMM_OP4C459</name>
</gene>
<dbReference type="EMBL" id="AP011803">
    <property type="protein sequence ID" value="BAL59823.1"/>
    <property type="molecule type" value="Genomic_DNA"/>
</dbReference>
<protein>
    <submittedName>
        <fullName evidence="1">Glycosyl hydrolase</fullName>
    </submittedName>
</protein>
<accession>H5STH3</accession>
<dbReference type="AlphaFoldDB" id="H5STH3"/>
<dbReference type="GO" id="GO:0016787">
    <property type="term" value="F:hydrolase activity"/>
    <property type="evidence" value="ECO:0007669"/>
    <property type="project" value="UniProtKB-KW"/>
</dbReference>
<name>H5STH3_ACEAU</name>
<reference evidence="1" key="1">
    <citation type="journal article" date="2005" name="Environ. Microbiol.">
        <title>Genetic and functional properties of uncultivated thermophilic crenarchaeotes from a subsurface gold mine as revealed by analysis of genome fragments.</title>
        <authorList>
            <person name="Nunoura T."/>
            <person name="Hirayama H."/>
            <person name="Takami H."/>
            <person name="Oida H."/>
            <person name="Nishi S."/>
            <person name="Shimamura S."/>
            <person name="Suzuki Y."/>
            <person name="Inagaki F."/>
            <person name="Takai K."/>
            <person name="Nealson K.H."/>
            <person name="Horikoshi K."/>
        </authorList>
    </citation>
    <scope>NUCLEOTIDE SEQUENCE</scope>
</reference>
<dbReference type="Gene3D" id="2.120.10.70">
    <property type="entry name" value="Fucose-specific lectin"/>
    <property type="match status" value="1"/>
</dbReference>
<dbReference type="SUPFAM" id="SSF89372">
    <property type="entry name" value="Fucose-specific lectin"/>
    <property type="match status" value="1"/>
</dbReference>
<keyword evidence="1" id="KW-0378">Hydrolase</keyword>
<evidence type="ECO:0000313" key="1">
    <source>
        <dbReference type="EMBL" id="BAL59823.1"/>
    </source>
</evidence>
<proteinExistence type="predicted"/>
<sequence>MRDPAGRIYVAYTKPARNFSQVFVQVSEDQGKTWRDLAHVSPPTGDATTPMLAIDSQQNLHVFWTQYVQNVRQIFYAPIEKGKALPPQALTSGPAYNGFPSAAFDSKDRLHLVWYGLDEGVYQIWYRRKDKDDWSAPIKLSMGFPDSVNPTVATDAEDNVHVAWYQFDSSRGVYQIFYRRYSAQADRWEQQRSLGRTETNALSPSLAVDASGRVHLVWEQQDEKNRFQIAYSSLTEREIAQVVWLTSGDVHATDPSIALDLQGRIYVFYAKGDGQIYLRRFDGVAWKPEERLTSQGHNEYPSARWSFYHNPLLGINAKIDYIWTEELTDGKSQTRYGAIAIP</sequence>
<organism evidence="1">
    <name type="scientific">Acetithermum autotrophicum</name>
    <dbReference type="NCBI Taxonomy" id="1446466"/>
    <lineage>
        <taxon>Bacteria</taxon>
        <taxon>Candidatus Bipolaricaulota</taxon>
        <taxon>Candidatus Acetithermum</taxon>
    </lineage>
</organism>
<reference evidence="1" key="2">
    <citation type="journal article" date="2012" name="PLoS ONE">
        <title>A Deeply Branching Thermophilic Bacterium with an Ancient Acetyl-CoA Pathway Dominates a Subsurface Ecosystem.</title>
        <authorList>
            <person name="Takami H."/>
            <person name="Noguchi H."/>
            <person name="Takaki Y."/>
            <person name="Uchiyama I."/>
            <person name="Toyoda A."/>
            <person name="Nishi S."/>
            <person name="Chee G.-J."/>
            <person name="Arai W."/>
            <person name="Nunoura T."/>
            <person name="Itoh T."/>
            <person name="Hattori M."/>
            <person name="Takai K."/>
        </authorList>
    </citation>
    <scope>NUCLEOTIDE SEQUENCE</scope>
</reference>